<proteinExistence type="predicted"/>
<name>A0A9D4PM34_RHISA</name>
<sequence length="343" mass="37636">MILGTKSRLLVKVFAPVDEGSSRDRLDTTFAQTPDHHGVPSQPLRYDERTKERPRRKLKYRRLPPLPRDDFKVIVMPHQDLPIKSVTSPTLADAAIAACGGLITVNAYVATGEGAIRGVIHGLQPHTPSKEIKANLRVRTQGVEILQARMLGDTKTATTSREIALRRGGANLCAAKAPKLSTVSTYALATRARFDNDEEAAPLVQLGSRTPGCHKARTPGHPRFPRPEEVKRADAASPSAPMTNNPEYRQIVAENKLLRGSLAEIKKELASLKAHQRQTPQKQLRHPAKSNSRKRTNDSPSSPASRRPKQADAADIATIHHGESTAHTRKPPRDLALELPHLS</sequence>
<feature type="compositionally biased region" description="Basic and acidic residues" evidence="1">
    <location>
        <begin position="318"/>
        <end position="336"/>
    </location>
</feature>
<evidence type="ECO:0000313" key="2">
    <source>
        <dbReference type="EMBL" id="KAH7944121.1"/>
    </source>
</evidence>
<feature type="region of interest" description="Disordered" evidence="1">
    <location>
        <begin position="21"/>
        <end position="54"/>
    </location>
</feature>
<organism evidence="2 3">
    <name type="scientific">Rhipicephalus sanguineus</name>
    <name type="common">Brown dog tick</name>
    <name type="synonym">Ixodes sanguineus</name>
    <dbReference type="NCBI Taxonomy" id="34632"/>
    <lineage>
        <taxon>Eukaryota</taxon>
        <taxon>Metazoa</taxon>
        <taxon>Ecdysozoa</taxon>
        <taxon>Arthropoda</taxon>
        <taxon>Chelicerata</taxon>
        <taxon>Arachnida</taxon>
        <taxon>Acari</taxon>
        <taxon>Parasitiformes</taxon>
        <taxon>Ixodida</taxon>
        <taxon>Ixodoidea</taxon>
        <taxon>Ixodidae</taxon>
        <taxon>Rhipicephalinae</taxon>
        <taxon>Rhipicephalus</taxon>
        <taxon>Rhipicephalus</taxon>
    </lineage>
</organism>
<gene>
    <name evidence="2" type="ORF">HPB52_016058</name>
</gene>
<feature type="region of interest" description="Disordered" evidence="1">
    <location>
        <begin position="273"/>
        <end position="343"/>
    </location>
</feature>
<feature type="compositionally biased region" description="Basic and acidic residues" evidence="1">
    <location>
        <begin position="225"/>
        <end position="234"/>
    </location>
</feature>
<comment type="caution">
    <text evidence="2">The sequence shown here is derived from an EMBL/GenBank/DDBJ whole genome shotgun (WGS) entry which is preliminary data.</text>
</comment>
<feature type="compositionally biased region" description="Basic residues" evidence="1">
    <location>
        <begin position="283"/>
        <end position="294"/>
    </location>
</feature>
<dbReference type="Proteomes" id="UP000821837">
    <property type="component" value="Unassembled WGS sequence"/>
</dbReference>
<feature type="compositionally biased region" description="Basic residues" evidence="1">
    <location>
        <begin position="212"/>
        <end position="224"/>
    </location>
</feature>
<keyword evidence="3" id="KW-1185">Reference proteome</keyword>
<accession>A0A9D4PM34</accession>
<reference evidence="2" key="2">
    <citation type="submission" date="2021-09" db="EMBL/GenBank/DDBJ databases">
        <authorList>
            <person name="Jia N."/>
            <person name="Wang J."/>
            <person name="Shi W."/>
            <person name="Du L."/>
            <person name="Sun Y."/>
            <person name="Zhan W."/>
            <person name="Jiang J."/>
            <person name="Wang Q."/>
            <person name="Zhang B."/>
            <person name="Ji P."/>
            <person name="Sakyi L.B."/>
            <person name="Cui X."/>
            <person name="Yuan T."/>
            <person name="Jiang B."/>
            <person name="Yang W."/>
            <person name="Lam T.T.-Y."/>
            <person name="Chang Q."/>
            <person name="Ding S."/>
            <person name="Wang X."/>
            <person name="Zhu J."/>
            <person name="Ruan X."/>
            <person name="Zhao L."/>
            <person name="Wei J."/>
            <person name="Que T."/>
            <person name="Du C."/>
            <person name="Cheng J."/>
            <person name="Dai P."/>
            <person name="Han X."/>
            <person name="Huang E."/>
            <person name="Gao Y."/>
            <person name="Liu J."/>
            <person name="Shao H."/>
            <person name="Ye R."/>
            <person name="Li L."/>
            <person name="Wei W."/>
            <person name="Wang X."/>
            <person name="Wang C."/>
            <person name="Huo Q."/>
            <person name="Li W."/>
            <person name="Guo W."/>
            <person name="Chen H."/>
            <person name="Chen S."/>
            <person name="Zhou L."/>
            <person name="Zhou L."/>
            <person name="Ni X."/>
            <person name="Tian J."/>
            <person name="Zhou Y."/>
            <person name="Sheng Y."/>
            <person name="Liu T."/>
            <person name="Pan Y."/>
            <person name="Xia L."/>
            <person name="Li J."/>
            <person name="Zhao F."/>
            <person name="Cao W."/>
        </authorList>
    </citation>
    <scope>NUCLEOTIDE SEQUENCE</scope>
    <source>
        <strain evidence="2">Rsan-2018</strain>
        <tissue evidence="2">Larvae</tissue>
    </source>
</reference>
<protein>
    <submittedName>
        <fullName evidence="2">Uncharacterized protein</fullName>
    </submittedName>
</protein>
<dbReference type="AlphaFoldDB" id="A0A9D4PM34"/>
<dbReference type="EMBL" id="JABSTV010001253">
    <property type="protein sequence ID" value="KAH7944121.1"/>
    <property type="molecule type" value="Genomic_DNA"/>
</dbReference>
<evidence type="ECO:0000313" key="3">
    <source>
        <dbReference type="Proteomes" id="UP000821837"/>
    </source>
</evidence>
<reference evidence="2" key="1">
    <citation type="journal article" date="2020" name="Cell">
        <title>Large-Scale Comparative Analyses of Tick Genomes Elucidate Their Genetic Diversity and Vector Capacities.</title>
        <authorList>
            <consortium name="Tick Genome and Microbiome Consortium (TIGMIC)"/>
            <person name="Jia N."/>
            <person name="Wang J."/>
            <person name="Shi W."/>
            <person name="Du L."/>
            <person name="Sun Y."/>
            <person name="Zhan W."/>
            <person name="Jiang J.F."/>
            <person name="Wang Q."/>
            <person name="Zhang B."/>
            <person name="Ji P."/>
            <person name="Bell-Sakyi L."/>
            <person name="Cui X.M."/>
            <person name="Yuan T.T."/>
            <person name="Jiang B.G."/>
            <person name="Yang W.F."/>
            <person name="Lam T.T."/>
            <person name="Chang Q.C."/>
            <person name="Ding S.J."/>
            <person name="Wang X.J."/>
            <person name="Zhu J.G."/>
            <person name="Ruan X.D."/>
            <person name="Zhao L."/>
            <person name="Wei J.T."/>
            <person name="Ye R.Z."/>
            <person name="Que T.C."/>
            <person name="Du C.H."/>
            <person name="Zhou Y.H."/>
            <person name="Cheng J.X."/>
            <person name="Dai P.F."/>
            <person name="Guo W.B."/>
            <person name="Han X.H."/>
            <person name="Huang E.J."/>
            <person name="Li L.F."/>
            <person name="Wei W."/>
            <person name="Gao Y.C."/>
            <person name="Liu J.Z."/>
            <person name="Shao H.Z."/>
            <person name="Wang X."/>
            <person name="Wang C.C."/>
            <person name="Yang T.C."/>
            <person name="Huo Q.B."/>
            <person name="Li W."/>
            <person name="Chen H.Y."/>
            <person name="Chen S.E."/>
            <person name="Zhou L.G."/>
            <person name="Ni X.B."/>
            <person name="Tian J.H."/>
            <person name="Sheng Y."/>
            <person name="Liu T."/>
            <person name="Pan Y.S."/>
            <person name="Xia L.Y."/>
            <person name="Li J."/>
            <person name="Zhao F."/>
            <person name="Cao W.C."/>
        </authorList>
    </citation>
    <scope>NUCLEOTIDE SEQUENCE</scope>
    <source>
        <strain evidence="2">Rsan-2018</strain>
    </source>
</reference>
<evidence type="ECO:0000256" key="1">
    <source>
        <dbReference type="SAM" id="MobiDB-lite"/>
    </source>
</evidence>
<feature type="region of interest" description="Disordered" evidence="1">
    <location>
        <begin position="208"/>
        <end position="248"/>
    </location>
</feature>